<evidence type="ECO:0000256" key="8">
    <source>
        <dbReference type="ARBA" id="ARBA00023170"/>
    </source>
</evidence>
<keyword evidence="12" id="KW-0732">Signal</keyword>
<evidence type="ECO:0000256" key="3">
    <source>
        <dbReference type="ARBA" id="ARBA00022448"/>
    </source>
</evidence>
<accession>A0A7X3FZE4</accession>
<dbReference type="Pfam" id="PF07715">
    <property type="entry name" value="Plug"/>
    <property type="match status" value="1"/>
</dbReference>
<keyword evidence="5 10" id="KW-0812">Transmembrane</keyword>
<evidence type="ECO:0000256" key="1">
    <source>
        <dbReference type="ARBA" id="ARBA00004571"/>
    </source>
</evidence>
<sequence>MHQKYHISPRMTLVALALSQAFAAQAMAQVAPVDANTVVVTGIRASAQSSVATKKNTMEIVDSISAEDIGKLPDANVAETMTRVPGVTGYRYGGEAASPAGNGSGLTIRGLSGLTSAQLNGRSYFTAGSREFNIEDAIPGMIAGVDVYKNPSAEHVEGGIGGLVNIRTRKSSDFKKFTAQFNAGANYNDLEKKFDPDLFGLVANRFNLGGGSSFGVLAGVAYQRTAGRSDSMLANRGPDLRRIVRADSAEYATMAAANTSNNPALPLSSYVGKSDVSFLAPVTTLPVKGNVGPNMPDPTGLTADQISNIITTPGVFTNLFQESIHRERKGLNLAADYVVNNTLRFYTEANSTEYLYHQKYRFIWIDQGINGGSGNVRNLQTAPFALTEGLANRNLNGGSDDVLSTKRFLSGTFLNTQLRPWGGDEHSPYKTWNIAGGADWRPTPALSLKADLSYLKATRKQDNRRVEFAGAAGTAWDVTRGANSEPQQLGINGPSVADPSNFVFNWYNNAPNQSWNDKGKAAVLSGAFTPEDGFISRLAFGVRYASQEDQYKNFGFGRPLTTDGKPLAADRSNAIPVSSKAGQTVMGPTDWMQGKTGFTSPYVIYNPDLLLGNQVSDQFPNAGIPAEGSWAEIFDQRRGYKESTTAGWLSADFNALDERIKGNVGVRVVRTDLTAYTNLIDPTTSTLATQTKSNSYTNVLPTLNVSYDIMKDFLVRFGYGRGITRPDPGLINPNIDRGNAGIGVLKLGNPNLRPQVADSFDLSFERYFSNTNYTSVALFRKNIDGFFNAVLSCQSVPFTPAYTGATLNGCDAGKWNVSQQVNADKGWVKGVEVAGQWFFDASAGWLNHFGVSGSYTYLDSANPVNIGTLTAPQVITVQQAALSKNSYSLSGLYEDNKLSARLVYTWRSSNTPWGFGASPMANTYTPAYGILDGSLNYAVDDHMTLSFSARNLTNQAPQRFSGEAQTYETGRDSQHFINGRGFSLGLRYKF</sequence>
<evidence type="ECO:0000313" key="16">
    <source>
        <dbReference type="Proteomes" id="UP000443353"/>
    </source>
</evidence>
<evidence type="ECO:0000256" key="6">
    <source>
        <dbReference type="ARBA" id="ARBA00023077"/>
    </source>
</evidence>
<evidence type="ECO:0000256" key="10">
    <source>
        <dbReference type="PROSITE-ProRule" id="PRU01360"/>
    </source>
</evidence>
<dbReference type="PANTHER" id="PTHR40980:SF3">
    <property type="entry name" value="TONB-DEPENDENT RECEPTOR-LIKE BETA-BARREL DOMAIN-CONTAINING PROTEIN"/>
    <property type="match status" value="1"/>
</dbReference>
<evidence type="ECO:0000259" key="13">
    <source>
        <dbReference type="Pfam" id="PF00593"/>
    </source>
</evidence>
<keyword evidence="4 10" id="KW-1134">Transmembrane beta strand</keyword>
<feature type="chain" id="PRO_5030804836" evidence="12">
    <location>
        <begin position="29"/>
        <end position="990"/>
    </location>
</feature>
<evidence type="ECO:0000256" key="2">
    <source>
        <dbReference type="ARBA" id="ARBA00009810"/>
    </source>
</evidence>
<dbReference type="EMBL" id="WSES01000003">
    <property type="protein sequence ID" value="MVW60840.1"/>
    <property type="molecule type" value="Genomic_DNA"/>
</dbReference>
<keyword evidence="8 15" id="KW-0675">Receptor</keyword>
<feature type="domain" description="TonB-dependent receptor-like beta-barrel" evidence="13">
    <location>
        <begin position="501"/>
        <end position="952"/>
    </location>
</feature>
<dbReference type="AlphaFoldDB" id="A0A7X3FZE4"/>
<gene>
    <name evidence="15" type="ORF">GPY61_12955</name>
</gene>
<evidence type="ECO:0000256" key="9">
    <source>
        <dbReference type="ARBA" id="ARBA00023237"/>
    </source>
</evidence>
<dbReference type="InterPro" id="IPR000531">
    <property type="entry name" value="Beta-barrel_TonB"/>
</dbReference>
<dbReference type="InterPro" id="IPR039426">
    <property type="entry name" value="TonB-dep_rcpt-like"/>
</dbReference>
<dbReference type="NCBIfam" id="TIGR01782">
    <property type="entry name" value="TonB-Xanth-Caul"/>
    <property type="match status" value="1"/>
</dbReference>
<organism evidence="15 16">
    <name type="scientific">Massilia cellulosiltytica</name>
    <dbReference type="NCBI Taxonomy" id="2683234"/>
    <lineage>
        <taxon>Bacteria</taxon>
        <taxon>Pseudomonadati</taxon>
        <taxon>Pseudomonadota</taxon>
        <taxon>Betaproteobacteria</taxon>
        <taxon>Burkholderiales</taxon>
        <taxon>Oxalobacteraceae</taxon>
        <taxon>Telluria group</taxon>
        <taxon>Massilia</taxon>
    </lineage>
</organism>
<comment type="caution">
    <text evidence="15">The sequence shown here is derived from an EMBL/GenBank/DDBJ whole genome shotgun (WGS) entry which is preliminary data.</text>
</comment>
<keyword evidence="16" id="KW-1185">Reference proteome</keyword>
<dbReference type="InterPro" id="IPR036942">
    <property type="entry name" value="Beta-barrel_TonB_sf"/>
</dbReference>
<keyword evidence="9 10" id="KW-0998">Cell outer membrane</keyword>
<evidence type="ECO:0000256" key="7">
    <source>
        <dbReference type="ARBA" id="ARBA00023136"/>
    </source>
</evidence>
<evidence type="ECO:0000256" key="5">
    <source>
        <dbReference type="ARBA" id="ARBA00022692"/>
    </source>
</evidence>
<evidence type="ECO:0000313" key="15">
    <source>
        <dbReference type="EMBL" id="MVW60840.1"/>
    </source>
</evidence>
<evidence type="ECO:0000259" key="14">
    <source>
        <dbReference type="Pfam" id="PF07715"/>
    </source>
</evidence>
<dbReference type="PANTHER" id="PTHR40980">
    <property type="entry name" value="PLUG DOMAIN-CONTAINING PROTEIN"/>
    <property type="match status" value="1"/>
</dbReference>
<dbReference type="Pfam" id="PF00593">
    <property type="entry name" value="TonB_dep_Rec_b-barrel"/>
    <property type="match status" value="1"/>
</dbReference>
<comment type="subcellular location">
    <subcellularLocation>
        <location evidence="1 10">Cell outer membrane</location>
        <topology evidence="1 10">Multi-pass membrane protein</topology>
    </subcellularLocation>
</comment>
<proteinExistence type="inferred from homology"/>
<keyword evidence="3 10" id="KW-0813">Transport</keyword>
<feature type="domain" description="TonB-dependent receptor plug" evidence="14">
    <location>
        <begin position="54"/>
        <end position="162"/>
    </location>
</feature>
<dbReference type="GO" id="GO:0009279">
    <property type="term" value="C:cell outer membrane"/>
    <property type="evidence" value="ECO:0007669"/>
    <property type="project" value="UniProtKB-SubCell"/>
</dbReference>
<evidence type="ECO:0000256" key="12">
    <source>
        <dbReference type="SAM" id="SignalP"/>
    </source>
</evidence>
<protein>
    <submittedName>
        <fullName evidence="15">TonB-dependent receptor</fullName>
    </submittedName>
</protein>
<evidence type="ECO:0000256" key="11">
    <source>
        <dbReference type="RuleBase" id="RU003357"/>
    </source>
</evidence>
<comment type="similarity">
    <text evidence="2 10 11">Belongs to the TonB-dependent receptor family.</text>
</comment>
<dbReference type="InterPro" id="IPR012910">
    <property type="entry name" value="Plug_dom"/>
</dbReference>
<dbReference type="Proteomes" id="UP000443353">
    <property type="component" value="Unassembled WGS sequence"/>
</dbReference>
<name>A0A7X3FZE4_9BURK</name>
<evidence type="ECO:0000256" key="4">
    <source>
        <dbReference type="ARBA" id="ARBA00022452"/>
    </source>
</evidence>
<keyword evidence="7 10" id="KW-0472">Membrane</keyword>
<dbReference type="RefSeq" id="WP_160408974.1">
    <property type="nucleotide sequence ID" value="NZ_WSES01000003.1"/>
</dbReference>
<dbReference type="InterPro" id="IPR037066">
    <property type="entry name" value="Plug_dom_sf"/>
</dbReference>
<dbReference type="SUPFAM" id="SSF56935">
    <property type="entry name" value="Porins"/>
    <property type="match status" value="1"/>
</dbReference>
<feature type="signal peptide" evidence="12">
    <location>
        <begin position="1"/>
        <end position="28"/>
    </location>
</feature>
<dbReference type="PROSITE" id="PS52016">
    <property type="entry name" value="TONB_DEPENDENT_REC_3"/>
    <property type="match status" value="1"/>
</dbReference>
<dbReference type="InterPro" id="IPR010104">
    <property type="entry name" value="TonB_rcpt_bac"/>
</dbReference>
<keyword evidence="6 11" id="KW-0798">TonB box</keyword>
<dbReference type="Gene3D" id="2.40.170.20">
    <property type="entry name" value="TonB-dependent receptor, beta-barrel domain"/>
    <property type="match status" value="1"/>
</dbReference>
<dbReference type="Gene3D" id="2.170.130.10">
    <property type="entry name" value="TonB-dependent receptor, plug domain"/>
    <property type="match status" value="1"/>
</dbReference>
<reference evidence="15 16" key="1">
    <citation type="submission" date="2019-12" db="EMBL/GenBank/DDBJ databases">
        <authorList>
            <person name="Li C."/>
            <person name="Zhao J."/>
        </authorList>
    </citation>
    <scope>NUCLEOTIDE SEQUENCE [LARGE SCALE GENOMIC DNA]</scope>
    <source>
        <strain evidence="15 16">NEAU-DD11</strain>
    </source>
</reference>